<evidence type="ECO:0000256" key="3">
    <source>
        <dbReference type="ARBA" id="ARBA00023163"/>
    </source>
</evidence>
<dbReference type="GO" id="GO:0003700">
    <property type="term" value="F:DNA-binding transcription factor activity"/>
    <property type="evidence" value="ECO:0007669"/>
    <property type="project" value="TreeGrafter"/>
</dbReference>
<sequence>MELYRNDEHGFLEELLEMESFTNQESLPSLACIPSYQLSPPDFSFIQTLPYDFQNPEPHSLNTSPQKPASKNLMAERRRRKRLNDRLSMLRSVVPRISKMDRASILGDTIDYMRELLGRINNLQEETHLFKDVKPNEILLRNSPKFQVERGNPDTRIEICCGGKPGLLLSTVTTLEALGVDIQQCVISCFNDFALQASCSEVSRFFVFFV</sequence>
<dbReference type="CDD" id="cd04873">
    <property type="entry name" value="ACT_UUR-ACR-like"/>
    <property type="match status" value="1"/>
</dbReference>
<evidence type="ECO:0000256" key="4">
    <source>
        <dbReference type="ARBA" id="ARBA00023242"/>
    </source>
</evidence>
<name>A0A0H3YC70_SALMI</name>
<dbReference type="PANTHER" id="PTHR31945">
    <property type="entry name" value="TRANSCRIPTION FACTOR SCREAM2-RELATED"/>
    <property type="match status" value="1"/>
</dbReference>
<feature type="region of interest" description="Disordered" evidence="5">
    <location>
        <begin position="54"/>
        <end position="75"/>
    </location>
</feature>
<evidence type="ECO:0000256" key="2">
    <source>
        <dbReference type="ARBA" id="ARBA00023015"/>
    </source>
</evidence>
<evidence type="ECO:0000259" key="6">
    <source>
        <dbReference type="PROSITE" id="PS50888"/>
    </source>
</evidence>
<evidence type="ECO:0000256" key="5">
    <source>
        <dbReference type="SAM" id="MobiDB-lite"/>
    </source>
</evidence>
<evidence type="ECO:0000256" key="1">
    <source>
        <dbReference type="ARBA" id="ARBA00004123"/>
    </source>
</evidence>
<dbReference type="InterPro" id="IPR011598">
    <property type="entry name" value="bHLH_dom"/>
</dbReference>
<organism evidence="7">
    <name type="scientific">Salvia miltiorrhiza</name>
    <name type="common">Chinese sage</name>
    <dbReference type="NCBI Taxonomy" id="226208"/>
    <lineage>
        <taxon>Eukaryota</taxon>
        <taxon>Viridiplantae</taxon>
        <taxon>Streptophyta</taxon>
        <taxon>Embryophyta</taxon>
        <taxon>Tracheophyta</taxon>
        <taxon>Spermatophyta</taxon>
        <taxon>Magnoliopsida</taxon>
        <taxon>eudicotyledons</taxon>
        <taxon>Gunneridae</taxon>
        <taxon>Pentapetalae</taxon>
        <taxon>asterids</taxon>
        <taxon>lamiids</taxon>
        <taxon>Lamiales</taxon>
        <taxon>Lamiaceae</taxon>
        <taxon>Nepetoideae</taxon>
        <taxon>Mentheae</taxon>
        <taxon>Salviinae</taxon>
        <taxon>Salvia</taxon>
        <taxon>Salvia incertae sedis</taxon>
    </lineage>
</organism>
<dbReference type="AlphaFoldDB" id="A0A0H3YC70"/>
<dbReference type="Gene3D" id="4.10.280.10">
    <property type="entry name" value="Helix-loop-helix DNA-binding domain"/>
    <property type="match status" value="1"/>
</dbReference>
<dbReference type="EMBL" id="KP257550">
    <property type="protein sequence ID" value="AKN09652.1"/>
    <property type="molecule type" value="mRNA"/>
</dbReference>
<keyword evidence="4" id="KW-0539">Nucleus</keyword>
<dbReference type="GO" id="GO:0046983">
    <property type="term" value="F:protein dimerization activity"/>
    <property type="evidence" value="ECO:0007669"/>
    <property type="project" value="InterPro"/>
</dbReference>
<feature type="domain" description="BHLH" evidence="6">
    <location>
        <begin position="67"/>
        <end position="116"/>
    </location>
</feature>
<keyword evidence="2" id="KW-0805">Transcription regulation</keyword>
<feature type="compositionally biased region" description="Polar residues" evidence="5">
    <location>
        <begin position="60"/>
        <end position="69"/>
    </location>
</feature>
<dbReference type="InterPro" id="IPR036638">
    <property type="entry name" value="HLH_DNA-bd_sf"/>
</dbReference>
<dbReference type="SMART" id="SM00353">
    <property type="entry name" value="HLH"/>
    <property type="match status" value="1"/>
</dbReference>
<dbReference type="GO" id="GO:0043565">
    <property type="term" value="F:sequence-specific DNA binding"/>
    <property type="evidence" value="ECO:0007669"/>
    <property type="project" value="TreeGrafter"/>
</dbReference>
<dbReference type="SUPFAM" id="SSF47459">
    <property type="entry name" value="HLH, helix-loop-helix DNA-binding domain"/>
    <property type="match status" value="1"/>
</dbReference>
<dbReference type="Pfam" id="PF00010">
    <property type="entry name" value="HLH"/>
    <property type="match status" value="1"/>
</dbReference>
<dbReference type="PROSITE" id="PS50888">
    <property type="entry name" value="BHLH"/>
    <property type="match status" value="1"/>
</dbReference>
<keyword evidence="3" id="KW-0804">Transcription</keyword>
<accession>A0A0H3YC70</accession>
<reference evidence="7" key="1">
    <citation type="submission" date="2014-12" db="EMBL/GenBank/DDBJ databases">
        <title>Genome-wide characterization and analysis of bHLH transcription factors related to tanshinones biosynthesis in Salvia miltiorrhiza.</title>
        <authorList>
            <person name="Zhang X."/>
            <person name="Song J."/>
        </authorList>
    </citation>
    <scope>NUCLEOTIDE SEQUENCE</scope>
</reference>
<evidence type="ECO:0000313" key="7">
    <source>
        <dbReference type="EMBL" id="AKN09652.1"/>
    </source>
</evidence>
<comment type="subcellular location">
    <subcellularLocation>
        <location evidence="1">Nucleus</location>
    </subcellularLocation>
</comment>
<proteinExistence type="evidence at transcript level"/>
<dbReference type="InterPro" id="IPR051358">
    <property type="entry name" value="TF_AMS/ICE1/BHLH6-like"/>
</dbReference>
<dbReference type="GO" id="GO:0005634">
    <property type="term" value="C:nucleus"/>
    <property type="evidence" value="ECO:0007669"/>
    <property type="project" value="UniProtKB-SubCell"/>
</dbReference>
<dbReference type="PANTHER" id="PTHR31945:SF15">
    <property type="entry name" value="TRANSCRIPTION FACTOR BHLH61-RELATED"/>
    <property type="match status" value="1"/>
</dbReference>
<protein>
    <submittedName>
        <fullName evidence="7">Basic helix-loop-helix transcription factor</fullName>
    </submittedName>
</protein>